<evidence type="ECO:0000256" key="1">
    <source>
        <dbReference type="SAM" id="Phobius"/>
    </source>
</evidence>
<organism evidence="2 3">
    <name type="scientific">Streptomyces milbemycinicus</name>
    <dbReference type="NCBI Taxonomy" id="476552"/>
    <lineage>
        <taxon>Bacteria</taxon>
        <taxon>Bacillati</taxon>
        <taxon>Actinomycetota</taxon>
        <taxon>Actinomycetes</taxon>
        <taxon>Kitasatosporales</taxon>
        <taxon>Streptomycetaceae</taxon>
        <taxon>Streptomyces</taxon>
    </lineage>
</organism>
<name>A0ABW8LFT0_9ACTN</name>
<dbReference type="Proteomes" id="UP001620295">
    <property type="component" value="Unassembled WGS sequence"/>
</dbReference>
<dbReference type="EMBL" id="JBJDQH010000002">
    <property type="protein sequence ID" value="MFK4264403.1"/>
    <property type="molecule type" value="Genomic_DNA"/>
</dbReference>
<feature type="transmembrane region" description="Helical" evidence="1">
    <location>
        <begin position="143"/>
        <end position="164"/>
    </location>
</feature>
<protein>
    <recommendedName>
        <fullName evidence="4">DUF3592 domain-containing protein</fullName>
    </recommendedName>
</protein>
<gene>
    <name evidence="2" type="ORF">ACI2L5_05625</name>
</gene>
<evidence type="ECO:0008006" key="4">
    <source>
        <dbReference type="Google" id="ProtNLM"/>
    </source>
</evidence>
<evidence type="ECO:0000313" key="3">
    <source>
        <dbReference type="Proteomes" id="UP001620295"/>
    </source>
</evidence>
<reference evidence="2 3" key="1">
    <citation type="submission" date="2024-11" db="EMBL/GenBank/DDBJ databases">
        <title>The Natural Products Discovery Center: Release of the First 8490 Sequenced Strains for Exploring Actinobacteria Biosynthetic Diversity.</title>
        <authorList>
            <person name="Kalkreuter E."/>
            <person name="Kautsar S.A."/>
            <person name="Yang D."/>
            <person name="Bader C.D."/>
            <person name="Teijaro C.N."/>
            <person name="Fluegel L."/>
            <person name="Davis C.M."/>
            <person name="Simpson J.R."/>
            <person name="Lauterbach L."/>
            <person name="Steele A.D."/>
            <person name="Gui C."/>
            <person name="Meng S."/>
            <person name="Li G."/>
            <person name="Viehrig K."/>
            <person name="Ye F."/>
            <person name="Su P."/>
            <person name="Kiefer A.F."/>
            <person name="Nichols A."/>
            <person name="Cepeda A.J."/>
            <person name="Yan W."/>
            <person name="Fan B."/>
            <person name="Jiang Y."/>
            <person name="Adhikari A."/>
            <person name="Zheng C.-J."/>
            <person name="Schuster L."/>
            <person name="Cowan T.M."/>
            <person name="Smanski M.J."/>
            <person name="Chevrette M.G."/>
            <person name="De Carvalho L.P.S."/>
            <person name="Shen B."/>
        </authorList>
    </citation>
    <scope>NUCLEOTIDE SEQUENCE [LARGE SCALE GENOMIC DNA]</scope>
    <source>
        <strain evidence="2 3">NPDC020863</strain>
    </source>
</reference>
<proteinExistence type="predicted"/>
<sequence length="174" mass="18419">MASMESPLRRWWTTAAAVTVALIGALLLAGQVKHVWDGHAELAALRAHGLHTRAQASLTTSCTQGRGISCHTSSVWLDFNDADGHSVSVPEEAIDGSLYVPHGHRDAEGRVATTVVYDRANPYEAQPAGALDQSVLDLAAHHWIAWTIALALLGGGTAGAIAAWPPRPTPRRPA</sequence>
<dbReference type="RefSeq" id="WP_358632944.1">
    <property type="nucleotide sequence ID" value="NZ_JBFAEV010000004.1"/>
</dbReference>
<keyword evidence="3" id="KW-1185">Reference proteome</keyword>
<evidence type="ECO:0000313" key="2">
    <source>
        <dbReference type="EMBL" id="MFK4264403.1"/>
    </source>
</evidence>
<comment type="caution">
    <text evidence="2">The sequence shown here is derived from an EMBL/GenBank/DDBJ whole genome shotgun (WGS) entry which is preliminary data.</text>
</comment>
<accession>A0ABW8LFT0</accession>
<keyword evidence="1" id="KW-0472">Membrane</keyword>
<keyword evidence="1" id="KW-0812">Transmembrane</keyword>
<keyword evidence="1" id="KW-1133">Transmembrane helix</keyword>